<dbReference type="InterPro" id="IPR018392">
    <property type="entry name" value="LysM"/>
</dbReference>
<gene>
    <name evidence="4" type="ORF">HMPREF9708_00005</name>
</gene>
<name>H3NGL6_9LACT</name>
<evidence type="ECO:0000259" key="3">
    <source>
        <dbReference type="PROSITE" id="PS51782"/>
    </source>
</evidence>
<feature type="transmembrane region" description="Helical" evidence="2">
    <location>
        <begin position="85"/>
        <end position="104"/>
    </location>
</feature>
<proteinExistence type="predicted"/>
<feature type="domain" description="LysM" evidence="3">
    <location>
        <begin position="175"/>
        <end position="219"/>
    </location>
</feature>
<sequence length="220" mass="24785">MANDHDNFDSFNSNRNDYESRNDTMHNNYEGYESDPINNQKQVKSKKFTAPWNNKFGEDENFKNRQYSRSARNQPEKEATALSKVLLFVLILALVAPFILYAVVNSQRNSEPIEPKTTQQVKVSTTTTVEETTTTKEKETTEEETRELETTTTSEEQVTTQAPQPQVTTAAQTQRYHTVAAGESWWSISQAYGVDVYELAAANGTSIEGSLMPGSQIIIP</sequence>
<dbReference type="Gene3D" id="3.10.350.10">
    <property type="entry name" value="LysM domain"/>
    <property type="match status" value="1"/>
</dbReference>
<feature type="region of interest" description="Disordered" evidence="1">
    <location>
        <begin position="109"/>
        <end position="170"/>
    </location>
</feature>
<accession>H3NGL6</accession>
<organism evidence="4 5">
    <name type="scientific">Facklamia languida CCUG 37842</name>
    <dbReference type="NCBI Taxonomy" id="883113"/>
    <lineage>
        <taxon>Bacteria</taxon>
        <taxon>Bacillati</taxon>
        <taxon>Bacillota</taxon>
        <taxon>Bacilli</taxon>
        <taxon>Lactobacillales</taxon>
        <taxon>Aerococcaceae</taxon>
        <taxon>Facklamia</taxon>
    </lineage>
</organism>
<feature type="compositionally biased region" description="Low complexity" evidence="1">
    <location>
        <begin position="150"/>
        <end position="170"/>
    </location>
</feature>
<dbReference type="CDD" id="cd00118">
    <property type="entry name" value="LysM"/>
    <property type="match status" value="1"/>
</dbReference>
<feature type="region of interest" description="Disordered" evidence="1">
    <location>
        <begin position="1"/>
        <end position="40"/>
    </location>
</feature>
<dbReference type="AlphaFoldDB" id="H3NGL6"/>
<dbReference type="SMART" id="SM00257">
    <property type="entry name" value="LysM"/>
    <property type="match status" value="1"/>
</dbReference>
<dbReference type="Pfam" id="PF01476">
    <property type="entry name" value="LysM"/>
    <property type="match status" value="1"/>
</dbReference>
<dbReference type="EMBL" id="AGEG01000001">
    <property type="protein sequence ID" value="EHR38295.1"/>
    <property type="molecule type" value="Genomic_DNA"/>
</dbReference>
<dbReference type="Proteomes" id="UP000006190">
    <property type="component" value="Unassembled WGS sequence"/>
</dbReference>
<feature type="compositionally biased region" description="Low complexity" evidence="1">
    <location>
        <begin position="116"/>
        <end position="132"/>
    </location>
</feature>
<dbReference type="HOGENOM" id="CLU_1159107_0_0_9"/>
<keyword evidence="5" id="KW-1185">Reference proteome</keyword>
<dbReference type="eggNOG" id="COG1388">
    <property type="taxonomic scope" value="Bacteria"/>
</dbReference>
<feature type="region of interest" description="Disordered" evidence="1">
    <location>
        <begin position="55"/>
        <end position="74"/>
    </location>
</feature>
<dbReference type="PATRIC" id="fig|883113.3.peg.5"/>
<dbReference type="RefSeq" id="WP_006307841.1">
    <property type="nucleotide sequence ID" value="NZ_JH601133.1"/>
</dbReference>
<comment type="caution">
    <text evidence="4">The sequence shown here is derived from an EMBL/GenBank/DDBJ whole genome shotgun (WGS) entry which is preliminary data.</text>
</comment>
<reference evidence="4 5" key="1">
    <citation type="submission" date="2012-01" db="EMBL/GenBank/DDBJ databases">
        <title>The Genome Sequence of Facklamia languida CCUG 37842.</title>
        <authorList>
            <consortium name="The Broad Institute Genome Sequencing Platform"/>
            <person name="Earl A."/>
            <person name="Ward D."/>
            <person name="Feldgarden M."/>
            <person name="Gevers D."/>
            <person name="Huys G."/>
            <person name="Young S.K."/>
            <person name="Zeng Q."/>
            <person name="Gargeya S."/>
            <person name="Fitzgerald M."/>
            <person name="Haas B."/>
            <person name="Abouelleil A."/>
            <person name="Alvarado L."/>
            <person name="Arachchi H.M."/>
            <person name="Berlin A."/>
            <person name="Chapman S.B."/>
            <person name="Gearin G."/>
            <person name="Goldberg J."/>
            <person name="Griggs A."/>
            <person name="Gujja S."/>
            <person name="Hansen M."/>
            <person name="Heiman D."/>
            <person name="Howarth C."/>
            <person name="Larimer J."/>
            <person name="Lui A."/>
            <person name="MacDonald P.J.P."/>
            <person name="McCowen C."/>
            <person name="Montmayeur A."/>
            <person name="Murphy C."/>
            <person name="Neiman D."/>
            <person name="Pearson M."/>
            <person name="Priest M."/>
            <person name="Roberts A."/>
            <person name="Saif S."/>
            <person name="Shea T."/>
            <person name="Sisk P."/>
            <person name="Stolte C."/>
            <person name="Sykes S."/>
            <person name="Wortman J."/>
            <person name="Nusbaum C."/>
            <person name="Birren B."/>
        </authorList>
    </citation>
    <scope>NUCLEOTIDE SEQUENCE [LARGE SCALE GENOMIC DNA]</scope>
    <source>
        <strain evidence="4 5">CCUG 37842</strain>
    </source>
</reference>
<dbReference type="STRING" id="883113.HMPREF9708_00005"/>
<keyword evidence="2" id="KW-1133">Transmembrane helix</keyword>
<protein>
    <recommendedName>
        <fullName evidence="3">LysM domain-containing protein</fullName>
    </recommendedName>
</protein>
<dbReference type="PROSITE" id="PS51782">
    <property type="entry name" value="LYSM"/>
    <property type="match status" value="1"/>
</dbReference>
<keyword evidence="2" id="KW-0812">Transmembrane</keyword>
<evidence type="ECO:0000313" key="4">
    <source>
        <dbReference type="EMBL" id="EHR38295.1"/>
    </source>
</evidence>
<evidence type="ECO:0000256" key="2">
    <source>
        <dbReference type="SAM" id="Phobius"/>
    </source>
</evidence>
<dbReference type="SUPFAM" id="SSF54106">
    <property type="entry name" value="LysM domain"/>
    <property type="match status" value="1"/>
</dbReference>
<dbReference type="InterPro" id="IPR036779">
    <property type="entry name" value="LysM_dom_sf"/>
</dbReference>
<feature type="compositionally biased region" description="Polar residues" evidence="1">
    <location>
        <begin position="64"/>
        <end position="73"/>
    </location>
</feature>
<keyword evidence="2" id="KW-0472">Membrane</keyword>
<evidence type="ECO:0000313" key="5">
    <source>
        <dbReference type="Proteomes" id="UP000006190"/>
    </source>
</evidence>
<evidence type="ECO:0000256" key="1">
    <source>
        <dbReference type="SAM" id="MobiDB-lite"/>
    </source>
</evidence>